<dbReference type="OrthoDB" id="21336at10239"/>
<dbReference type="InterPro" id="IPR044925">
    <property type="entry name" value="His-Me_finger_sf"/>
</dbReference>
<dbReference type="SUPFAM" id="SSF54060">
    <property type="entry name" value="His-Me finger endonucleases"/>
    <property type="match status" value="1"/>
</dbReference>
<dbReference type="InterPro" id="IPR003615">
    <property type="entry name" value="HNH_nuc"/>
</dbReference>
<protein>
    <submittedName>
        <fullName evidence="2">Endonuclease</fullName>
    </submittedName>
</protein>
<dbReference type="EMBL" id="JN116824">
    <property type="protein sequence ID" value="AEV51946.1"/>
    <property type="molecule type" value="Genomic_DNA"/>
</dbReference>
<dbReference type="Pfam" id="PF13392">
    <property type="entry name" value="HNH_3"/>
    <property type="match status" value="1"/>
</dbReference>
<proteinExistence type="predicted"/>
<keyword evidence="3" id="KW-1185">Reference proteome</keyword>
<keyword evidence="2" id="KW-0378">Hydrolase</keyword>
<name>G9FH57_9CAUD</name>
<evidence type="ECO:0000313" key="3">
    <source>
        <dbReference type="Proteomes" id="UP000005431"/>
    </source>
</evidence>
<organism evidence="2 3">
    <name type="scientific">Rhodococcus phage REQ3</name>
    <dbReference type="NCBI Taxonomy" id="1109714"/>
    <lineage>
        <taxon>Viruses</taxon>
        <taxon>Duplodnaviria</taxon>
        <taxon>Heunggongvirae</taxon>
        <taxon>Uroviricota</taxon>
        <taxon>Caudoviricetes</taxon>
        <taxon>Caudoviricetes incertae sedis</taxon>
        <taxon>Wodongavirus</taxon>
        <taxon>Wodongavirus REQ3</taxon>
    </lineage>
</organism>
<dbReference type="GeneID" id="11541468"/>
<keyword evidence="2" id="KW-0540">Nuclease</keyword>
<accession>G9FH57</accession>
<feature type="domain" description="HNH nuclease" evidence="1">
    <location>
        <begin position="8"/>
        <end position="52"/>
    </location>
</feature>
<dbReference type="Gene3D" id="3.90.75.10">
    <property type="entry name" value="Homing Intron 3 (I-ppo) Encoded Endonuclease, Chain A"/>
    <property type="match status" value="1"/>
</dbReference>
<reference evidence="2 3" key="1">
    <citation type="submission" date="2011-06" db="EMBL/GenBank/DDBJ databases">
        <title>Two lysogenic phages can make up a single lytic phage.</title>
        <authorList>
            <person name="Petrovski S."/>
        </authorList>
    </citation>
    <scope>NUCLEOTIDE SEQUENCE [LARGE SCALE GENOMIC DNA]</scope>
</reference>
<evidence type="ECO:0000259" key="1">
    <source>
        <dbReference type="Pfam" id="PF13392"/>
    </source>
</evidence>
<dbReference type="GO" id="GO:0004519">
    <property type="term" value="F:endonuclease activity"/>
    <property type="evidence" value="ECO:0007669"/>
    <property type="project" value="UniProtKB-KW"/>
</dbReference>
<evidence type="ECO:0000313" key="2">
    <source>
        <dbReference type="EMBL" id="AEV51946.1"/>
    </source>
</evidence>
<dbReference type="Proteomes" id="UP000005431">
    <property type="component" value="Segment"/>
</dbReference>
<keyword evidence="2" id="KW-0255">Endonuclease</keyword>
<dbReference type="KEGG" id="vg:11541468"/>
<sequence length="104" mass="11565">MTVHGIGKLAHRCSYESFVGPIPDGMTVDHMCFKPACINPDHLRVLSLSGNAAAQRSALTTHCIHGHEFTPENTYIKPGFRNGKRQCRICQRAAVARYKERKSA</sequence>
<dbReference type="InterPro" id="IPR044930">
    <property type="entry name" value="Homing_endonuclease_His-Me"/>
</dbReference>
<dbReference type="RefSeq" id="YP_005087202.1">
    <property type="nucleotide sequence ID" value="NC_016654.1"/>
</dbReference>